<name>A0ABU7G8K2_9ALTE</name>
<dbReference type="RefSeq" id="WP_163133259.1">
    <property type="nucleotide sequence ID" value="NZ_JAYDYW010000012.1"/>
</dbReference>
<sequence length="180" mass="19556">MKHLLLLLSLLPAWAMALNINTGGNLPSIDINNAGELQLAGDDISYSAWSTQQLDGKVRLIQAMAGRTSAKELNAPMIEAVKQAKISDDVYQTVTIVNLDDAVFGTSGFVKNKLKKNKKTFPQASFVLDKEGELFELWKIKAKSSAIILLDAGGTVLFAKDGELNQQEIEQVIGLIKANI</sequence>
<dbReference type="Gene3D" id="3.40.30.10">
    <property type="entry name" value="Glutaredoxin"/>
    <property type="match status" value="1"/>
</dbReference>
<feature type="chain" id="PRO_5046788656" evidence="1">
    <location>
        <begin position="18"/>
        <end position="180"/>
    </location>
</feature>
<accession>A0ABU7G8K2</accession>
<protein>
    <submittedName>
        <fullName evidence="2">YtfJ family protein</fullName>
    </submittedName>
</protein>
<proteinExistence type="predicted"/>
<organism evidence="2 3">
    <name type="scientific">Agarivorans aestuarii</name>
    <dbReference type="NCBI Taxonomy" id="1563703"/>
    <lineage>
        <taxon>Bacteria</taxon>
        <taxon>Pseudomonadati</taxon>
        <taxon>Pseudomonadota</taxon>
        <taxon>Gammaproteobacteria</taxon>
        <taxon>Alteromonadales</taxon>
        <taxon>Alteromonadaceae</taxon>
        <taxon>Agarivorans</taxon>
    </lineage>
</organism>
<evidence type="ECO:0000313" key="2">
    <source>
        <dbReference type="EMBL" id="MEE1675334.1"/>
    </source>
</evidence>
<reference evidence="3" key="1">
    <citation type="submission" date="2023-07" db="EMBL/GenBank/DDBJ databases">
        <title>Draft genome sequence of Agarivorans aestuarii strain ZMCS4, a CAZymes producing bacteria isolated from the marine brown algae Clodostephus spongiosus.</title>
        <authorList>
            <person name="Lorente B."/>
            <person name="Cabral C."/>
            <person name="Frias J."/>
            <person name="Faria J."/>
            <person name="Toubarro D."/>
        </authorList>
    </citation>
    <scope>NUCLEOTIDE SEQUENCE [LARGE SCALE GENOMIC DNA]</scope>
    <source>
        <strain evidence="3">ZMCS4</strain>
    </source>
</reference>
<dbReference type="Pfam" id="PF09695">
    <property type="entry name" value="YtfJ_HI0045"/>
    <property type="match status" value="1"/>
</dbReference>
<feature type="signal peptide" evidence="1">
    <location>
        <begin position="1"/>
        <end position="17"/>
    </location>
</feature>
<keyword evidence="3" id="KW-1185">Reference proteome</keyword>
<dbReference type="InterPro" id="IPR006513">
    <property type="entry name" value="YtfJ_HI0045"/>
</dbReference>
<comment type="caution">
    <text evidence="2">The sequence shown here is derived from an EMBL/GenBank/DDBJ whole genome shotgun (WGS) entry which is preliminary data.</text>
</comment>
<evidence type="ECO:0000313" key="3">
    <source>
        <dbReference type="Proteomes" id="UP001310248"/>
    </source>
</evidence>
<dbReference type="EMBL" id="JAYDYW010000012">
    <property type="protein sequence ID" value="MEE1675334.1"/>
    <property type="molecule type" value="Genomic_DNA"/>
</dbReference>
<gene>
    <name evidence="2" type="ORF">SNR37_000659</name>
</gene>
<evidence type="ECO:0000256" key="1">
    <source>
        <dbReference type="SAM" id="SignalP"/>
    </source>
</evidence>
<keyword evidence="1" id="KW-0732">Signal</keyword>
<dbReference type="NCBIfam" id="TIGR01626">
    <property type="entry name" value="ytfJ_HI0045"/>
    <property type="match status" value="1"/>
</dbReference>
<dbReference type="Proteomes" id="UP001310248">
    <property type="component" value="Unassembled WGS sequence"/>
</dbReference>